<organism evidence="3 4">
    <name type="scientific">Longibacter salinarum</name>
    <dbReference type="NCBI Taxonomy" id="1850348"/>
    <lineage>
        <taxon>Bacteria</taxon>
        <taxon>Pseudomonadati</taxon>
        <taxon>Rhodothermota</taxon>
        <taxon>Rhodothermia</taxon>
        <taxon>Rhodothermales</taxon>
        <taxon>Salisaetaceae</taxon>
        <taxon>Longibacter</taxon>
    </lineage>
</organism>
<feature type="compositionally biased region" description="Polar residues" evidence="1">
    <location>
        <begin position="1"/>
        <end position="13"/>
    </location>
</feature>
<protein>
    <submittedName>
        <fullName evidence="3">Uncharacterized protein</fullName>
    </submittedName>
</protein>
<evidence type="ECO:0000256" key="2">
    <source>
        <dbReference type="SAM" id="Phobius"/>
    </source>
</evidence>
<evidence type="ECO:0000256" key="1">
    <source>
        <dbReference type="SAM" id="MobiDB-lite"/>
    </source>
</evidence>
<evidence type="ECO:0000313" key="3">
    <source>
        <dbReference type="EMBL" id="PEN15310.1"/>
    </source>
</evidence>
<reference evidence="3 4" key="1">
    <citation type="submission" date="2017-10" db="EMBL/GenBank/DDBJ databases">
        <title>Draft genome of Longibacter Salinarum.</title>
        <authorList>
            <person name="Goh K.M."/>
            <person name="Shamsir M.S."/>
            <person name="Lim S.W."/>
        </authorList>
    </citation>
    <scope>NUCLEOTIDE SEQUENCE [LARGE SCALE GENOMIC DNA]</scope>
    <source>
        <strain evidence="3 4">KCTC 52045</strain>
    </source>
</reference>
<dbReference type="RefSeq" id="WP_098074209.1">
    <property type="nucleotide sequence ID" value="NZ_PDEQ01000001.1"/>
</dbReference>
<accession>A0A2A8D347</accession>
<sequence>MTESGPRSGTEPTSDADGRTFVDTPYGLFTEQGLWFHVREEELETYATDVLDAVSIDTLVAWASVWLRSPRTLSLWLLPIFLWTLSPVWAAGAMLGVHGLWTLFGPSLVSELAARLLGYLENVLAQALYYVLILSALASSGAQVAVIVGLSGFIALRFQLVDKGMKFALRPAIRRMYSLPLPDQVLRAFLIRVALNRRLPIPQLDEMASEMLDRWGDSRKPGN</sequence>
<gene>
    <name evidence="3" type="ORF">CRI94_03260</name>
</gene>
<keyword evidence="2" id="KW-0472">Membrane</keyword>
<dbReference type="Proteomes" id="UP000220102">
    <property type="component" value="Unassembled WGS sequence"/>
</dbReference>
<keyword evidence="2" id="KW-0812">Transmembrane</keyword>
<keyword evidence="4" id="KW-1185">Reference proteome</keyword>
<evidence type="ECO:0000313" key="4">
    <source>
        <dbReference type="Proteomes" id="UP000220102"/>
    </source>
</evidence>
<keyword evidence="2" id="KW-1133">Transmembrane helix</keyword>
<comment type="caution">
    <text evidence="3">The sequence shown here is derived from an EMBL/GenBank/DDBJ whole genome shotgun (WGS) entry which is preliminary data.</text>
</comment>
<name>A0A2A8D347_9BACT</name>
<feature type="transmembrane region" description="Helical" evidence="2">
    <location>
        <begin position="75"/>
        <end position="101"/>
    </location>
</feature>
<proteinExistence type="predicted"/>
<dbReference type="EMBL" id="PDEQ01000001">
    <property type="protein sequence ID" value="PEN15310.1"/>
    <property type="molecule type" value="Genomic_DNA"/>
</dbReference>
<dbReference type="AlphaFoldDB" id="A0A2A8D347"/>
<feature type="region of interest" description="Disordered" evidence="1">
    <location>
        <begin position="1"/>
        <end position="20"/>
    </location>
</feature>
<dbReference type="OrthoDB" id="1494552at2"/>
<feature type="transmembrane region" description="Helical" evidence="2">
    <location>
        <begin position="127"/>
        <end position="156"/>
    </location>
</feature>